<keyword evidence="1" id="KW-0347">Helicase</keyword>
<comment type="cofactor">
    <cofactor evidence="1">
        <name>Mg(2+)</name>
        <dbReference type="ChEBI" id="CHEBI:18420"/>
    </cofactor>
</comment>
<dbReference type="GO" id="GO:0043139">
    <property type="term" value="F:5'-3' DNA helicase activity"/>
    <property type="evidence" value="ECO:0007669"/>
    <property type="project" value="UniProtKB-EC"/>
</dbReference>
<keyword evidence="1" id="KW-0547">Nucleotide-binding</keyword>
<evidence type="ECO:0000313" key="4">
    <source>
        <dbReference type="EMBL" id="CAF1097582.1"/>
    </source>
</evidence>
<evidence type="ECO:0000256" key="1">
    <source>
        <dbReference type="RuleBase" id="RU363044"/>
    </source>
</evidence>
<feature type="domain" description="DNA helicase Pif1-like DEAD-box helicase" evidence="3">
    <location>
        <begin position="74"/>
        <end position="225"/>
    </location>
</feature>
<dbReference type="InterPro" id="IPR027417">
    <property type="entry name" value="P-loop_NTPase"/>
</dbReference>
<dbReference type="EMBL" id="CAJNOC010007371">
    <property type="protein sequence ID" value="CAF1097582.1"/>
    <property type="molecule type" value="Genomic_DNA"/>
</dbReference>
<dbReference type="InterPro" id="IPR010285">
    <property type="entry name" value="DNA_helicase_pif1-like_DEAD"/>
</dbReference>
<keyword evidence="1" id="KW-0234">DNA repair</keyword>
<dbReference type="OrthoDB" id="10060396at2759"/>
<reference evidence="4" key="1">
    <citation type="submission" date="2021-02" db="EMBL/GenBank/DDBJ databases">
        <authorList>
            <person name="Nowell W R."/>
        </authorList>
    </citation>
    <scope>NUCLEOTIDE SEQUENCE</scope>
    <source>
        <strain evidence="4">Ploen Becks lab</strain>
    </source>
</reference>
<dbReference type="GO" id="GO:0016787">
    <property type="term" value="F:hydrolase activity"/>
    <property type="evidence" value="ECO:0007669"/>
    <property type="project" value="UniProtKB-KW"/>
</dbReference>
<evidence type="ECO:0000259" key="3">
    <source>
        <dbReference type="Pfam" id="PF05970"/>
    </source>
</evidence>
<dbReference type="InterPro" id="IPR051055">
    <property type="entry name" value="PIF1_helicase"/>
</dbReference>
<organism evidence="4 5">
    <name type="scientific">Brachionus calyciflorus</name>
    <dbReference type="NCBI Taxonomy" id="104777"/>
    <lineage>
        <taxon>Eukaryota</taxon>
        <taxon>Metazoa</taxon>
        <taxon>Spiralia</taxon>
        <taxon>Gnathifera</taxon>
        <taxon>Rotifera</taxon>
        <taxon>Eurotatoria</taxon>
        <taxon>Monogononta</taxon>
        <taxon>Pseudotrocha</taxon>
        <taxon>Ploima</taxon>
        <taxon>Brachionidae</taxon>
        <taxon>Brachionus</taxon>
    </lineage>
</organism>
<dbReference type="GO" id="GO:0006310">
    <property type="term" value="P:DNA recombination"/>
    <property type="evidence" value="ECO:0007669"/>
    <property type="project" value="UniProtKB-KW"/>
</dbReference>
<keyword evidence="1" id="KW-0378">Hydrolase</keyword>
<gene>
    <name evidence="4" type="ORF">OXX778_LOCUS20984</name>
</gene>
<dbReference type="GO" id="GO:0006281">
    <property type="term" value="P:DNA repair"/>
    <property type="evidence" value="ECO:0007669"/>
    <property type="project" value="UniProtKB-KW"/>
</dbReference>
<comment type="catalytic activity">
    <reaction evidence="1">
        <text>ATP + H2O = ADP + phosphate + H(+)</text>
        <dbReference type="Rhea" id="RHEA:13065"/>
        <dbReference type="ChEBI" id="CHEBI:15377"/>
        <dbReference type="ChEBI" id="CHEBI:15378"/>
        <dbReference type="ChEBI" id="CHEBI:30616"/>
        <dbReference type="ChEBI" id="CHEBI:43474"/>
        <dbReference type="ChEBI" id="CHEBI:456216"/>
        <dbReference type="EC" id="5.6.2.3"/>
    </reaction>
</comment>
<dbReference type="PANTHER" id="PTHR47642">
    <property type="entry name" value="ATP-DEPENDENT DNA HELICASE"/>
    <property type="match status" value="1"/>
</dbReference>
<keyword evidence="1" id="KW-0233">DNA recombination</keyword>
<name>A0A814NS15_9BILA</name>
<dbReference type="PANTHER" id="PTHR47642:SF6">
    <property type="entry name" value="ATP-DEPENDENT DNA HELICASE"/>
    <property type="match status" value="1"/>
</dbReference>
<keyword evidence="1" id="KW-0227">DNA damage</keyword>
<keyword evidence="1" id="KW-0067">ATP-binding</keyword>
<accession>A0A814NS15</accession>
<evidence type="ECO:0000313" key="5">
    <source>
        <dbReference type="Proteomes" id="UP000663879"/>
    </source>
</evidence>
<sequence length="229" mass="26255">MILSEIGPTVNDNEIDDDENSQPDTNYDFLSHSKNYTEQQFKLIERNWINDQNKLQLDDSDDLNDIKNVNERDLNQDQKLVYKIVEDYENKNKQLLLIVNGTAGTGKSFTINAISKLLKFKLKRCALTAKAAFLIKGLTLHSLFEIRQIRKKEVYSPLNGKKLQELQRKFKGITHIIIDEYSMLSQAVLGIIDKRLREATGKQSEYFGGLSILLTGDPGQLLPVTTFFR</sequence>
<protein>
    <recommendedName>
        <fullName evidence="1">ATP-dependent DNA helicase</fullName>
        <ecNumber evidence="1">5.6.2.3</ecNumber>
    </recommendedName>
</protein>
<comment type="similarity">
    <text evidence="1">Belongs to the helicase family.</text>
</comment>
<dbReference type="EC" id="5.6.2.3" evidence="1"/>
<dbReference type="SUPFAM" id="SSF52540">
    <property type="entry name" value="P-loop containing nucleoside triphosphate hydrolases"/>
    <property type="match status" value="1"/>
</dbReference>
<evidence type="ECO:0000256" key="2">
    <source>
        <dbReference type="SAM" id="MobiDB-lite"/>
    </source>
</evidence>
<keyword evidence="5" id="KW-1185">Reference proteome</keyword>
<proteinExistence type="inferred from homology"/>
<dbReference type="GO" id="GO:0005524">
    <property type="term" value="F:ATP binding"/>
    <property type="evidence" value="ECO:0007669"/>
    <property type="project" value="UniProtKB-KW"/>
</dbReference>
<dbReference type="AlphaFoldDB" id="A0A814NS15"/>
<feature type="region of interest" description="Disordered" evidence="2">
    <location>
        <begin position="1"/>
        <end position="23"/>
    </location>
</feature>
<dbReference type="Pfam" id="PF05970">
    <property type="entry name" value="PIF1"/>
    <property type="match status" value="1"/>
</dbReference>
<comment type="caution">
    <text evidence="4">The sequence shown here is derived from an EMBL/GenBank/DDBJ whole genome shotgun (WGS) entry which is preliminary data.</text>
</comment>
<dbReference type="GO" id="GO:0000723">
    <property type="term" value="P:telomere maintenance"/>
    <property type="evidence" value="ECO:0007669"/>
    <property type="project" value="InterPro"/>
</dbReference>
<dbReference type="Gene3D" id="3.40.50.300">
    <property type="entry name" value="P-loop containing nucleotide triphosphate hydrolases"/>
    <property type="match status" value="1"/>
</dbReference>
<dbReference type="Proteomes" id="UP000663879">
    <property type="component" value="Unassembled WGS sequence"/>
</dbReference>